<keyword evidence="3" id="KW-1185">Reference proteome</keyword>
<feature type="domain" description="M23ase beta-sheet core" evidence="1">
    <location>
        <begin position="238"/>
        <end position="348"/>
    </location>
</feature>
<proteinExistence type="predicted"/>
<organism evidence="2 3">
    <name type="scientific">Rugosimonospora acidiphila</name>
    <dbReference type="NCBI Taxonomy" id="556531"/>
    <lineage>
        <taxon>Bacteria</taxon>
        <taxon>Bacillati</taxon>
        <taxon>Actinomycetota</taxon>
        <taxon>Actinomycetes</taxon>
        <taxon>Micromonosporales</taxon>
        <taxon>Micromonosporaceae</taxon>
        <taxon>Rugosimonospora</taxon>
    </lineage>
</organism>
<dbReference type="InterPro" id="IPR011055">
    <property type="entry name" value="Dup_hybrid_motif"/>
</dbReference>
<dbReference type="InterPro" id="IPR016047">
    <property type="entry name" value="M23ase_b-sheet_dom"/>
</dbReference>
<dbReference type="Proteomes" id="UP001501570">
    <property type="component" value="Unassembled WGS sequence"/>
</dbReference>
<gene>
    <name evidence="2" type="ORF">GCM10023322_67170</name>
</gene>
<reference evidence="3" key="1">
    <citation type="journal article" date="2019" name="Int. J. Syst. Evol. Microbiol.">
        <title>The Global Catalogue of Microorganisms (GCM) 10K type strain sequencing project: providing services to taxonomists for standard genome sequencing and annotation.</title>
        <authorList>
            <consortium name="The Broad Institute Genomics Platform"/>
            <consortium name="The Broad Institute Genome Sequencing Center for Infectious Disease"/>
            <person name="Wu L."/>
            <person name="Ma J."/>
        </authorList>
    </citation>
    <scope>NUCLEOTIDE SEQUENCE [LARGE SCALE GENOMIC DNA]</scope>
    <source>
        <strain evidence="3">JCM 18304</strain>
    </source>
</reference>
<sequence length="371" mass="38693">MSARRRLGILVAVGVIGLFACCGGTAAAFFIDGSDNSQSNASMASMACGGGGTLNPSGKLPEVDSLGDAQIHNAAVIISVGQQLNVPPRGWVIAIATALQESALTNLPNLGAANDHDSLGLFQQRPSQGWGTRQQILDPSYAARKFYEKMLAIPNWQQLPLTVVAQDVQRSAYPNAYAKHEPLATAVVNQLANNAGRAVGNLVNERCAQPGEVTASGWTVPVKGATITSGFRTAERPTHNGDDLAAPKGTPIHAAAAGVVTVVRCQASLNGEPYSCDQDGSISVQGCGWYVEILHAGNIITRYCHQIRHPNVVVGQQVTAGQVIGWVGDSGNSTGPHCHFEVHLNGDNSAAGAVDPVPFMNRQGAPLGAQQ</sequence>
<dbReference type="InterPro" id="IPR050570">
    <property type="entry name" value="Cell_wall_metabolism_enzyme"/>
</dbReference>
<dbReference type="PROSITE" id="PS51257">
    <property type="entry name" value="PROKAR_LIPOPROTEIN"/>
    <property type="match status" value="1"/>
</dbReference>
<dbReference type="Pfam" id="PF01551">
    <property type="entry name" value="Peptidase_M23"/>
    <property type="match status" value="1"/>
</dbReference>
<evidence type="ECO:0000259" key="1">
    <source>
        <dbReference type="Pfam" id="PF01551"/>
    </source>
</evidence>
<comment type="caution">
    <text evidence="2">The sequence shown here is derived from an EMBL/GenBank/DDBJ whole genome shotgun (WGS) entry which is preliminary data.</text>
</comment>
<dbReference type="PANTHER" id="PTHR21666:SF270">
    <property type="entry name" value="MUREIN HYDROLASE ACTIVATOR ENVC"/>
    <property type="match status" value="1"/>
</dbReference>
<evidence type="ECO:0000313" key="2">
    <source>
        <dbReference type="EMBL" id="GAA5196976.1"/>
    </source>
</evidence>
<name>A0ABP9SIE5_9ACTN</name>
<dbReference type="Gene3D" id="2.70.70.10">
    <property type="entry name" value="Glucose Permease (Domain IIA)"/>
    <property type="match status" value="1"/>
</dbReference>
<dbReference type="RefSeq" id="WP_345636509.1">
    <property type="nucleotide sequence ID" value="NZ_BAABJQ010000028.1"/>
</dbReference>
<dbReference type="EMBL" id="BAABJQ010000028">
    <property type="protein sequence ID" value="GAA5196976.1"/>
    <property type="molecule type" value="Genomic_DNA"/>
</dbReference>
<dbReference type="SUPFAM" id="SSF51261">
    <property type="entry name" value="Duplicated hybrid motif"/>
    <property type="match status" value="1"/>
</dbReference>
<protein>
    <recommendedName>
        <fullName evidence="1">M23ase beta-sheet core domain-containing protein</fullName>
    </recommendedName>
</protein>
<dbReference type="PANTHER" id="PTHR21666">
    <property type="entry name" value="PEPTIDASE-RELATED"/>
    <property type="match status" value="1"/>
</dbReference>
<evidence type="ECO:0000313" key="3">
    <source>
        <dbReference type="Proteomes" id="UP001501570"/>
    </source>
</evidence>
<dbReference type="CDD" id="cd12797">
    <property type="entry name" value="M23_peptidase"/>
    <property type="match status" value="1"/>
</dbReference>
<accession>A0ABP9SIE5</accession>